<feature type="compositionally biased region" description="Polar residues" evidence="1">
    <location>
        <begin position="51"/>
        <end position="64"/>
    </location>
</feature>
<evidence type="ECO:0000313" key="2">
    <source>
        <dbReference type="EMBL" id="KAE9390075.1"/>
    </source>
</evidence>
<sequence length="280" mass="31136">MAHPNDPHYYSNRARGQGYKQQSGFPPRPQAPPVQGPQGAFFAGSYDFSIQGGQFQNNQGASETHVTHDNSTKRDFNNQYGDSYENSTNNSTNYHGSYVNAQSHYSEARNANLNTNGYSHSGEPRSFGRGRGNMGPRRGAHFPPAANRGRRHSGESSGSSSRGPTPAYPYTGGDQYGRGYSGSPPGPAYPTAIEEGGQHGWYPASADQSFDDQYHDVGYQSYHERSLDGQNYSEQSEEQYWQEEVEYSVPIEERTQQQQQQQPRAFKSNNPFASYVEGRS</sequence>
<evidence type="ECO:0000256" key="1">
    <source>
        <dbReference type="SAM" id="MobiDB-lite"/>
    </source>
</evidence>
<organism evidence="2 3">
    <name type="scientific">Gymnopus androsaceus JB14</name>
    <dbReference type="NCBI Taxonomy" id="1447944"/>
    <lineage>
        <taxon>Eukaryota</taxon>
        <taxon>Fungi</taxon>
        <taxon>Dikarya</taxon>
        <taxon>Basidiomycota</taxon>
        <taxon>Agaricomycotina</taxon>
        <taxon>Agaricomycetes</taxon>
        <taxon>Agaricomycetidae</taxon>
        <taxon>Agaricales</taxon>
        <taxon>Marasmiineae</taxon>
        <taxon>Omphalotaceae</taxon>
        <taxon>Gymnopus</taxon>
    </lineage>
</organism>
<name>A0A6A4GYF7_9AGAR</name>
<gene>
    <name evidence="2" type="ORF">BT96DRAFT_356097</name>
</gene>
<feature type="compositionally biased region" description="Basic and acidic residues" evidence="1">
    <location>
        <begin position="65"/>
        <end position="76"/>
    </location>
</feature>
<feature type="region of interest" description="Disordered" evidence="1">
    <location>
        <begin position="112"/>
        <end position="280"/>
    </location>
</feature>
<evidence type="ECO:0000313" key="3">
    <source>
        <dbReference type="Proteomes" id="UP000799118"/>
    </source>
</evidence>
<dbReference type="EMBL" id="ML769671">
    <property type="protein sequence ID" value="KAE9390075.1"/>
    <property type="molecule type" value="Genomic_DNA"/>
</dbReference>
<feature type="compositionally biased region" description="Pro residues" evidence="1">
    <location>
        <begin position="26"/>
        <end position="35"/>
    </location>
</feature>
<accession>A0A6A4GYF7</accession>
<feature type="compositionally biased region" description="Acidic residues" evidence="1">
    <location>
        <begin position="235"/>
        <end position="246"/>
    </location>
</feature>
<feature type="region of interest" description="Disordered" evidence="1">
    <location>
        <begin position="1"/>
        <end position="100"/>
    </location>
</feature>
<protein>
    <submittedName>
        <fullName evidence="2">Uncharacterized protein</fullName>
    </submittedName>
</protein>
<dbReference type="Proteomes" id="UP000799118">
    <property type="component" value="Unassembled WGS sequence"/>
</dbReference>
<dbReference type="AlphaFoldDB" id="A0A6A4GYF7"/>
<keyword evidence="3" id="KW-1185">Reference proteome</keyword>
<proteinExistence type="predicted"/>
<reference evidence="2" key="1">
    <citation type="journal article" date="2019" name="Environ. Microbiol.">
        <title>Fungal ecological strategies reflected in gene transcription - a case study of two litter decomposers.</title>
        <authorList>
            <person name="Barbi F."/>
            <person name="Kohler A."/>
            <person name="Barry K."/>
            <person name="Baskaran P."/>
            <person name="Daum C."/>
            <person name="Fauchery L."/>
            <person name="Ihrmark K."/>
            <person name="Kuo A."/>
            <person name="LaButti K."/>
            <person name="Lipzen A."/>
            <person name="Morin E."/>
            <person name="Grigoriev I.V."/>
            <person name="Henrissat B."/>
            <person name="Lindahl B."/>
            <person name="Martin F."/>
        </authorList>
    </citation>
    <scope>NUCLEOTIDE SEQUENCE</scope>
    <source>
        <strain evidence="2">JB14</strain>
    </source>
</reference>